<name>A0ABR3MTS1_9TELE</name>
<dbReference type="InterPro" id="IPR007110">
    <property type="entry name" value="Ig-like_dom"/>
</dbReference>
<feature type="non-terminal residue" evidence="5">
    <location>
        <position position="531"/>
    </location>
</feature>
<dbReference type="PANTHER" id="PTHR12207">
    <property type="entry name" value="V-SET AND TRANSMEMBRANE DOMAIN-CONTAINING PROTEIN"/>
    <property type="match status" value="1"/>
</dbReference>
<dbReference type="EMBL" id="JAYMGO010000009">
    <property type="protein sequence ID" value="KAL1268032.1"/>
    <property type="molecule type" value="Genomic_DNA"/>
</dbReference>
<sequence>GTSSAQRQVTVQPGPMIRTEGSHITIWCNVTGYKEGVEQDFEWSMYLYTAPDREIRIVSTSQHNYAYALYAQRVNSKEIYIERLSGDSVLLHITKLQATDQGMYECYTPNTDSRYLGSYSARTNLTVIPDTLTVMAAAQTLSKVEGDTLQLSCEVSRQTSQHTHVSVGWYLRPADDPNSGPRDLVTLSRDFVLRPGGQYRQRLSSGDLRLDKTSATSYRLTIYKLQPTDQGEFYCEASEWIQDPDRSWYAMTRKESEKTSIKVQPTDRDFSIQVTTERRAYTAGEPLELRCTIDAQNVPERFFSVSWVFSSSPVAVIGPSAVPLLGPNYIEREATGLLTVRKESPSIHLLKLQRLLPEDSGKYICRVTEREKTLTGDFIDRSKRSRNVQITVTPLRSNITASLSSNTSEIMEGETIQLTCVVSNTVGPLSVTWQWTDKEGAGPAVNVATVDREGTVTPGPTFRERSSFGEVRMERVRPDTFTLFLYNAFPTDEGQYRCSATEWSQSGTAPDWIWQQIGDESASKTITVKSV</sequence>
<keyword evidence="2" id="KW-1015">Disulfide bond</keyword>
<dbReference type="Gene3D" id="2.60.40.10">
    <property type="entry name" value="Immunoglobulins"/>
    <property type="match status" value="4"/>
</dbReference>
<evidence type="ECO:0000256" key="2">
    <source>
        <dbReference type="ARBA" id="ARBA00023157"/>
    </source>
</evidence>
<feature type="domain" description="Ig-like" evidence="4">
    <location>
        <begin position="265"/>
        <end position="375"/>
    </location>
</feature>
<keyword evidence="6" id="KW-1185">Reference proteome</keyword>
<proteinExistence type="predicted"/>
<feature type="domain" description="Ig-like" evidence="4">
    <location>
        <begin position="7"/>
        <end position="126"/>
    </location>
</feature>
<evidence type="ECO:0000256" key="1">
    <source>
        <dbReference type="ARBA" id="ARBA00022729"/>
    </source>
</evidence>
<dbReference type="PROSITE" id="PS50835">
    <property type="entry name" value="IG_LIKE"/>
    <property type="match status" value="4"/>
</dbReference>
<dbReference type="Pfam" id="PF07686">
    <property type="entry name" value="V-set"/>
    <property type="match status" value="2"/>
</dbReference>
<evidence type="ECO:0000313" key="6">
    <source>
        <dbReference type="Proteomes" id="UP001558613"/>
    </source>
</evidence>
<dbReference type="CDD" id="cd00099">
    <property type="entry name" value="IgV"/>
    <property type="match status" value="1"/>
</dbReference>
<feature type="non-terminal residue" evidence="5">
    <location>
        <position position="1"/>
    </location>
</feature>
<dbReference type="SMART" id="SM00409">
    <property type="entry name" value="IG"/>
    <property type="match status" value="4"/>
</dbReference>
<dbReference type="Pfam" id="PF13927">
    <property type="entry name" value="Ig_3"/>
    <property type="match status" value="1"/>
</dbReference>
<dbReference type="InterPro" id="IPR013106">
    <property type="entry name" value="Ig_V-set"/>
</dbReference>
<dbReference type="InterPro" id="IPR003598">
    <property type="entry name" value="Ig_sub2"/>
</dbReference>
<organism evidence="5 6">
    <name type="scientific">Cirrhinus molitorella</name>
    <name type="common">mud carp</name>
    <dbReference type="NCBI Taxonomy" id="172907"/>
    <lineage>
        <taxon>Eukaryota</taxon>
        <taxon>Metazoa</taxon>
        <taxon>Chordata</taxon>
        <taxon>Craniata</taxon>
        <taxon>Vertebrata</taxon>
        <taxon>Euteleostomi</taxon>
        <taxon>Actinopterygii</taxon>
        <taxon>Neopterygii</taxon>
        <taxon>Teleostei</taxon>
        <taxon>Ostariophysi</taxon>
        <taxon>Cypriniformes</taxon>
        <taxon>Cyprinidae</taxon>
        <taxon>Labeoninae</taxon>
        <taxon>Labeonini</taxon>
        <taxon>Cirrhinus</taxon>
    </lineage>
</organism>
<feature type="domain" description="Ig-like" evidence="4">
    <location>
        <begin position="394"/>
        <end position="527"/>
    </location>
</feature>
<feature type="domain" description="Ig-like" evidence="4">
    <location>
        <begin position="129"/>
        <end position="238"/>
    </location>
</feature>
<keyword evidence="3" id="KW-0393">Immunoglobulin domain</keyword>
<protein>
    <recommendedName>
        <fullName evidence="4">Ig-like domain-containing protein</fullName>
    </recommendedName>
</protein>
<dbReference type="InterPro" id="IPR036179">
    <property type="entry name" value="Ig-like_dom_sf"/>
</dbReference>
<evidence type="ECO:0000313" key="5">
    <source>
        <dbReference type="EMBL" id="KAL1268032.1"/>
    </source>
</evidence>
<dbReference type="InterPro" id="IPR013783">
    <property type="entry name" value="Ig-like_fold"/>
</dbReference>
<accession>A0ABR3MTS1</accession>
<dbReference type="PANTHER" id="PTHR12207:SF21">
    <property type="entry name" value="IMMUNOGLOBULIN SUPERFAMILY MEMBER 3"/>
    <property type="match status" value="1"/>
</dbReference>
<dbReference type="SMART" id="SM00408">
    <property type="entry name" value="IGc2"/>
    <property type="match status" value="3"/>
</dbReference>
<dbReference type="SMART" id="SM00406">
    <property type="entry name" value="IGv"/>
    <property type="match status" value="4"/>
</dbReference>
<gene>
    <name evidence="5" type="ORF">QQF64_033395</name>
</gene>
<evidence type="ECO:0000259" key="4">
    <source>
        <dbReference type="PROSITE" id="PS50835"/>
    </source>
</evidence>
<evidence type="ECO:0000256" key="3">
    <source>
        <dbReference type="ARBA" id="ARBA00023319"/>
    </source>
</evidence>
<dbReference type="InterPro" id="IPR003599">
    <property type="entry name" value="Ig_sub"/>
</dbReference>
<reference evidence="5 6" key="1">
    <citation type="submission" date="2023-09" db="EMBL/GenBank/DDBJ databases">
        <authorList>
            <person name="Wang M."/>
        </authorList>
    </citation>
    <scope>NUCLEOTIDE SEQUENCE [LARGE SCALE GENOMIC DNA]</scope>
    <source>
        <strain evidence="5">GT-2023</strain>
        <tissue evidence="5">Liver</tissue>
    </source>
</reference>
<dbReference type="Proteomes" id="UP001558613">
    <property type="component" value="Unassembled WGS sequence"/>
</dbReference>
<comment type="caution">
    <text evidence="5">The sequence shown here is derived from an EMBL/GenBank/DDBJ whole genome shotgun (WGS) entry which is preliminary data.</text>
</comment>
<keyword evidence="1" id="KW-0732">Signal</keyword>
<dbReference type="SUPFAM" id="SSF48726">
    <property type="entry name" value="Immunoglobulin"/>
    <property type="match status" value="4"/>
</dbReference>
<dbReference type="InterPro" id="IPR051102">
    <property type="entry name" value="IgSF_V-set/TM_domain"/>
</dbReference>